<keyword evidence="3" id="KW-1185">Reference proteome</keyword>
<sequence>MEASRGSSLRCRGHLGRRGSAGVAERDMRPTICDDGGRSARTGTGWIGFVAVDTAASSLESQSDYHAELEHSRELEERDELEQSVEEISGLRRGSRERRAPKVLTDFVRF</sequence>
<feature type="region of interest" description="Disordered" evidence="1">
    <location>
        <begin position="1"/>
        <end position="29"/>
    </location>
</feature>
<evidence type="ECO:0000313" key="3">
    <source>
        <dbReference type="Proteomes" id="UP001396334"/>
    </source>
</evidence>
<feature type="region of interest" description="Disordered" evidence="1">
    <location>
        <begin position="63"/>
        <end position="97"/>
    </location>
</feature>
<organism evidence="2 3">
    <name type="scientific">Hibiscus sabdariffa</name>
    <name type="common">roselle</name>
    <dbReference type="NCBI Taxonomy" id="183260"/>
    <lineage>
        <taxon>Eukaryota</taxon>
        <taxon>Viridiplantae</taxon>
        <taxon>Streptophyta</taxon>
        <taxon>Embryophyta</taxon>
        <taxon>Tracheophyta</taxon>
        <taxon>Spermatophyta</taxon>
        <taxon>Magnoliopsida</taxon>
        <taxon>eudicotyledons</taxon>
        <taxon>Gunneridae</taxon>
        <taxon>Pentapetalae</taxon>
        <taxon>rosids</taxon>
        <taxon>malvids</taxon>
        <taxon>Malvales</taxon>
        <taxon>Malvaceae</taxon>
        <taxon>Malvoideae</taxon>
        <taxon>Hibiscus</taxon>
    </lineage>
</organism>
<comment type="caution">
    <text evidence="2">The sequence shown here is derived from an EMBL/GenBank/DDBJ whole genome shotgun (WGS) entry which is preliminary data.</text>
</comment>
<name>A0ABR1Z5T0_9ROSI</name>
<protein>
    <submittedName>
        <fullName evidence="2">Uncharacterized protein</fullName>
    </submittedName>
</protein>
<dbReference type="EMBL" id="JBBPBN010002696">
    <property type="protein sequence ID" value="KAK8474030.1"/>
    <property type="molecule type" value="Genomic_DNA"/>
</dbReference>
<proteinExistence type="predicted"/>
<gene>
    <name evidence="2" type="ORF">V6N11_024111</name>
</gene>
<feature type="compositionally biased region" description="Basic and acidic residues" evidence="1">
    <location>
        <begin position="63"/>
        <end position="76"/>
    </location>
</feature>
<evidence type="ECO:0000313" key="2">
    <source>
        <dbReference type="EMBL" id="KAK8474030.1"/>
    </source>
</evidence>
<accession>A0ABR1Z5T0</accession>
<reference evidence="2 3" key="1">
    <citation type="journal article" date="2024" name="G3 (Bethesda)">
        <title>Genome assembly of Hibiscus sabdariffa L. provides insights into metabolisms of medicinal natural products.</title>
        <authorList>
            <person name="Kim T."/>
        </authorList>
    </citation>
    <scope>NUCLEOTIDE SEQUENCE [LARGE SCALE GENOMIC DNA]</scope>
    <source>
        <strain evidence="2">TK-2024</strain>
        <tissue evidence="2">Old leaves</tissue>
    </source>
</reference>
<dbReference type="Proteomes" id="UP001396334">
    <property type="component" value="Unassembled WGS sequence"/>
</dbReference>
<evidence type="ECO:0000256" key="1">
    <source>
        <dbReference type="SAM" id="MobiDB-lite"/>
    </source>
</evidence>